<accession>A0ABQ3J7C4</accession>
<organism evidence="1 2">
    <name type="scientific">Amycolatopsis deserti</name>
    <dbReference type="NCBI Taxonomy" id="185696"/>
    <lineage>
        <taxon>Bacteria</taxon>
        <taxon>Bacillati</taxon>
        <taxon>Actinomycetota</taxon>
        <taxon>Actinomycetes</taxon>
        <taxon>Pseudonocardiales</taxon>
        <taxon>Pseudonocardiaceae</taxon>
        <taxon>Amycolatopsis</taxon>
    </lineage>
</organism>
<comment type="caution">
    <text evidence="1">The sequence shown here is derived from an EMBL/GenBank/DDBJ whole genome shotgun (WGS) entry which is preliminary data.</text>
</comment>
<keyword evidence="2" id="KW-1185">Reference proteome</keyword>
<sequence length="93" mass="9732">MTPLEFPATAARGAVRPEAGAIRATAGSGRRWWCGGGVVRAHGTPRLGSAATAARDGRARGAVRLAAWAVGATADRGYHRRWRASGCHREVTP</sequence>
<reference evidence="2" key="1">
    <citation type="journal article" date="2019" name="Int. J. Syst. Evol. Microbiol.">
        <title>The Global Catalogue of Microorganisms (GCM) 10K type strain sequencing project: providing services to taxonomists for standard genome sequencing and annotation.</title>
        <authorList>
            <consortium name="The Broad Institute Genomics Platform"/>
            <consortium name="The Broad Institute Genome Sequencing Center for Infectious Disease"/>
            <person name="Wu L."/>
            <person name="Ma J."/>
        </authorList>
    </citation>
    <scope>NUCLEOTIDE SEQUENCE [LARGE SCALE GENOMIC DNA]</scope>
    <source>
        <strain evidence="2">CGMCC 4.7677</strain>
    </source>
</reference>
<evidence type="ECO:0000313" key="1">
    <source>
        <dbReference type="EMBL" id="GHF05616.1"/>
    </source>
</evidence>
<proteinExistence type="predicted"/>
<gene>
    <name evidence="1" type="ORF">GCM10017786_43870</name>
</gene>
<protein>
    <submittedName>
        <fullName evidence="1">Uncharacterized protein</fullName>
    </submittedName>
</protein>
<evidence type="ECO:0000313" key="2">
    <source>
        <dbReference type="Proteomes" id="UP000605897"/>
    </source>
</evidence>
<dbReference type="EMBL" id="BNAU01000005">
    <property type="protein sequence ID" value="GHF05616.1"/>
    <property type="molecule type" value="Genomic_DNA"/>
</dbReference>
<dbReference type="Proteomes" id="UP000605897">
    <property type="component" value="Unassembled WGS sequence"/>
</dbReference>
<name>A0ABQ3J7C4_9PSEU</name>